<dbReference type="InterPro" id="IPR019734">
    <property type="entry name" value="TPR_rpt"/>
</dbReference>
<gene>
    <name evidence="3" type="ORF">RM533_01640</name>
</gene>
<comment type="caution">
    <text evidence="3">The sequence shown here is derived from an EMBL/GenBank/DDBJ whole genome shotgun (WGS) entry which is preliminary data.</text>
</comment>
<feature type="repeat" description="TPR" evidence="1">
    <location>
        <begin position="67"/>
        <end position="100"/>
    </location>
</feature>
<dbReference type="InterPro" id="IPR011990">
    <property type="entry name" value="TPR-like_helical_dom_sf"/>
</dbReference>
<organism evidence="3 4">
    <name type="scientific">Croceicoccus esteveae</name>
    <dbReference type="NCBI Taxonomy" id="3075597"/>
    <lineage>
        <taxon>Bacteria</taxon>
        <taxon>Pseudomonadati</taxon>
        <taxon>Pseudomonadota</taxon>
        <taxon>Alphaproteobacteria</taxon>
        <taxon>Sphingomonadales</taxon>
        <taxon>Erythrobacteraceae</taxon>
        <taxon>Croceicoccus</taxon>
    </lineage>
</organism>
<evidence type="ECO:0000313" key="4">
    <source>
        <dbReference type="Proteomes" id="UP001259803"/>
    </source>
</evidence>
<feature type="signal peptide" evidence="2">
    <location>
        <begin position="1"/>
        <end position="18"/>
    </location>
</feature>
<keyword evidence="4" id="KW-1185">Reference proteome</keyword>
<dbReference type="SMART" id="SM00028">
    <property type="entry name" value="TPR"/>
    <property type="match status" value="2"/>
</dbReference>
<dbReference type="PROSITE" id="PS50005">
    <property type="entry name" value="TPR"/>
    <property type="match status" value="1"/>
</dbReference>
<proteinExistence type="predicted"/>
<evidence type="ECO:0000256" key="2">
    <source>
        <dbReference type="SAM" id="SignalP"/>
    </source>
</evidence>
<evidence type="ECO:0008006" key="5">
    <source>
        <dbReference type="Google" id="ProtNLM"/>
    </source>
</evidence>
<feature type="chain" id="PRO_5046000206" description="Tetratricopeptide repeat protein" evidence="2">
    <location>
        <begin position="19"/>
        <end position="171"/>
    </location>
</feature>
<sequence>MRYTPLALAICMFVAVGASTSIGRADAPADPRVERLLTDGRATLAQGDVAAAVDRFEAALALAPGYAVTYIDLAATARANGLQGRAIRYYRQALMLDPANLDALAGEGAALAEKGALAKAEQNLVTLRSLCGADCAEAGALAAAIALGPVNNVQSAQVGDMDTLDDAVKVN</sequence>
<evidence type="ECO:0000313" key="3">
    <source>
        <dbReference type="EMBL" id="MDT0574882.1"/>
    </source>
</evidence>
<keyword evidence="1" id="KW-0802">TPR repeat</keyword>
<reference evidence="3 4" key="1">
    <citation type="submission" date="2023-09" db="EMBL/GenBank/DDBJ databases">
        <authorList>
            <person name="Rey-Velasco X."/>
        </authorList>
    </citation>
    <scope>NUCLEOTIDE SEQUENCE [LARGE SCALE GENOMIC DNA]</scope>
    <source>
        <strain evidence="3 4">F390</strain>
    </source>
</reference>
<dbReference type="RefSeq" id="WP_311339440.1">
    <property type="nucleotide sequence ID" value="NZ_JAVRHS010000001.1"/>
</dbReference>
<evidence type="ECO:0000256" key="1">
    <source>
        <dbReference type="PROSITE-ProRule" id="PRU00339"/>
    </source>
</evidence>
<accession>A0ABU2ZE57</accession>
<dbReference type="EMBL" id="JAVRHS010000001">
    <property type="protein sequence ID" value="MDT0574882.1"/>
    <property type="molecule type" value="Genomic_DNA"/>
</dbReference>
<dbReference type="SUPFAM" id="SSF48452">
    <property type="entry name" value="TPR-like"/>
    <property type="match status" value="1"/>
</dbReference>
<dbReference type="Proteomes" id="UP001259803">
    <property type="component" value="Unassembled WGS sequence"/>
</dbReference>
<protein>
    <recommendedName>
        <fullName evidence="5">Tetratricopeptide repeat protein</fullName>
    </recommendedName>
</protein>
<name>A0ABU2ZE57_9SPHN</name>
<dbReference type="Gene3D" id="1.25.40.10">
    <property type="entry name" value="Tetratricopeptide repeat domain"/>
    <property type="match status" value="1"/>
</dbReference>
<keyword evidence="2" id="KW-0732">Signal</keyword>